<comment type="caution">
    <text evidence="1">The sequence shown here is derived from an EMBL/GenBank/DDBJ whole genome shotgun (WGS) entry which is preliminary data.</text>
</comment>
<dbReference type="AlphaFoldDB" id="A0A368UDP7"/>
<dbReference type="Proteomes" id="UP000253215">
    <property type="component" value="Unassembled WGS sequence"/>
</dbReference>
<protein>
    <submittedName>
        <fullName evidence="1">Uncharacterized protein</fullName>
    </submittedName>
</protein>
<accession>A0A368UDP7</accession>
<name>A0A368UDP7_9STRE</name>
<sequence length="79" mass="9526">MRYETTVYFWGFLYVCEHWCHVFYQFPICKIKLDRKKPSMLGSDKHHICLKGTNINDLYSSYHNRACNDRGLLQRGNTY</sequence>
<reference evidence="1 2" key="1">
    <citation type="journal article" date="2018" name="Sci. Rep.">
        <title>Network-guided genomic and metagenomic analysis of the faecal microbiota of the critically endangered kakapo.</title>
        <authorList>
            <person name="Waite D.W."/>
            <person name="Dsouza M."/>
            <person name="Sekiguchi Y."/>
            <person name="Hugenholtz P."/>
            <person name="Taylor M.W."/>
        </authorList>
    </citation>
    <scope>NUCLEOTIDE SEQUENCE [LARGE SCALE GENOMIC DNA]</scope>
    <source>
        <strain evidence="1 2">BI02</strain>
    </source>
</reference>
<organism evidence="1 2">
    <name type="scientific">Streptococcus gallolyticus</name>
    <dbReference type="NCBI Taxonomy" id="315405"/>
    <lineage>
        <taxon>Bacteria</taxon>
        <taxon>Bacillati</taxon>
        <taxon>Bacillota</taxon>
        <taxon>Bacilli</taxon>
        <taxon>Lactobacillales</taxon>
        <taxon>Streptococcaceae</taxon>
        <taxon>Streptococcus</taxon>
    </lineage>
</organism>
<proteinExistence type="predicted"/>
<evidence type="ECO:0000313" key="2">
    <source>
        <dbReference type="Proteomes" id="UP000253215"/>
    </source>
</evidence>
<gene>
    <name evidence="1" type="ORF">CAC02_11010</name>
</gene>
<dbReference type="EMBL" id="NETH01000103">
    <property type="protein sequence ID" value="RCW15812.1"/>
    <property type="molecule type" value="Genomic_DNA"/>
</dbReference>
<evidence type="ECO:0000313" key="1">
    <source>
        <dbReference type="EMBL" id="RCW15812.1"/>
    </source>
</evidence>